<dbReference type="RefSeq" id="WP_264713627.1">
    <property type="nucleotide sequence ID" value="NZ_JAPDNT010000006.1"/>
</dbReference>
<keyword evidence="3" id="KW-1185">Reference proteome</keyword>
<reference evidence="2" key="2">
    <citation type="submission" date="2022-10" db="EMBL/GenBank/DDBJ databases">
        <authorList>
            <person name="Trinh H.N."/>
        </authorList>
    </citation>
    <scope>NUCLEOTIDE SEQUENCE</scope>
    <source>
        <strain evidence="2">RN2-1</strain>
    </source>
</reference>
<evidence type="ECO:0000256" key="1">
    <source>
        <dbReference type="SAM" id="MobiDB-lite"/>
    </source>
</evidence>
<name>A0AA41YQU6_9PROT</name>
<evidence type="ECO:0000313" key="2">
    <source>
        <dbReference type="EMBL" id="MCW3474953.1"/>
    </source>
</evidence>
<dbReference type="Proteomes" id="UP001165679">
    <property type="component" value="Unassembled WGS sequence"/>
</dbReference>
<proteinExistence type="predicted"/>
<organism evidence="2 3">
    <name type="scientific">Limobrevibacterium gyesilva</name>
    <dbReference type="NCBI Taxonomy" id="2991712"/>
    <lineage>
        <taxon>Bacteria</taxon>
        <taxon>Pseudomonadati</taxon>
        <taxon>Pseudomonadota</taxon>
        <taxon>Alphaproteobacteria</taxon>
        <taxon>Acetobacterales</taxon>
        <taxon>Acetobacteraceae</taxon>
        <taxon>Limobrevibacterium</taxon>
    </lineage>
</organism>
<feature type="region of interest" description="Disordered" evidence="1">
    <location>
        <begin position="1"/>
        <end position="29"/>
    </location>
</feature>
<gene>
    <name evidence="2" type="ORF">OL599_10230</name>
</gene>
<comment type="caution">
    <text evidence="2">The sequence shown here is derived from an EMBL/GenBank/DDBJ whole genome shotgun (WGS) entry which is preliminary data.</text>
</comment>
<dbReference type="AlphaFoldDB" id="A0AA41YQU6"/>
<sequence>MTATLPGLEARKAAVTQGRGPARHAPRDGGRQVWRHIYEGVIA</sequence>
<evidence type="ECO:0000313" key="3">
    <source>
        <dbReference type="Proteomes" id="UP001165679"/>
    </source>
</evidence>
<dbReference type="EMBL" id="JAPDNT010000006">
    <property type="protein sequence ID" value="MCW3474953.1"/>
    <property type="molecule type" value="Genomic_DNA"/>
</dbReference>
<accession>A0AA41YQU6</accession>
<protein>
    <submittedName>
        <fullName evidence="2">Uncharacterized protein</fullName>
    </submittedName>
</protein>
<reference evidence="2" key="1">
    <citation type="submission" date="2022-09" db="EMBL/GenBank/DDBJ databases">
        <title>Rhodovastum sp. nov. RN2-1 isolated from soil in Seongnam, South Korea.</title>
        <authorList>
            <person name="Le N.T."/>
        </authorList>
    </citation>
    <scope>NUCLEOTIDE SEQUENCE</scope>
    <source>
        <strain evidence="2">RN2-1</strain>
    </source>
</reference>